<protein>
    <recommendedName>
        <fullName evidence="2 9">DNA polymerase III subunit delta</fullName>
        <ecNumber evidence="1 9">2.7.7.7</ecNumber>
    </recommendedName>
</protein>
<sequence length="340" mass="37775">MRLYPEQIAKQIKAGLAPCYFVYGDEPLLKQEALDELRQAARAQGFDERHKFDADEGLDWDAIFDASQSLSLFSSRQIIELTLPDKLDRTASDRLKELLGQCHQDLLLLISGPRLNQQQQKTAWYKALAAAGPVVPVFTPDARQLARWLEQRLGRHGLAAEPDALHWLTLAFEGNLLAAAGEIEKLALLELPQPLTLATLQQQVQPHYHFNPFQLIDPLLQGKVKRGCRILLQLRQEGVEAGMLCHLLAKELNTLHGLQAALATGQSFPQAAGSLQIWSSRQPLMQSALSRLPAPKLSALSTLLAAADAAVAEFDDDTAWRWLYALCVGFFDEKPPIILP</sequence>
<evidence type="ECO:0000256" key="5">
    <source>
        <dbReference type="ARBA" id="ARBA00022705"/>
    </source>
</evidence>
<organism evidence="12 13">
    <name type="scientific">Oceanimonas doudoroffii</name>
    <dbReference type="NCBI Taxonomy" id="84158"/>
    <lineage>
        <taxon>Bacteria</taxon>
        <taxon>Pseudomonadati</taxon>
        <taxon>Pseudomonadota</taxon>
        <taxon>Gammaproteobacteria</taxon>
        <taxon>Aeromonadales</taxon>
        <taxon>Aeromonadaceae</taxon>
        <taxon>Oceanimonas</taxon>
    </lineage>
</organism>
<dbReference type="Pfam" id="PF14840">
    <property type="entry name" value="DNA_pol3_delt_C"/>
    <property type="match status" value="1"/>
</dbReference>
<dbReference type="InterPro" id="IPR027417">
    <property type="entry name" value="P-loop_NTPase"/>
</dbReference>
<feature type="domain" description="DNA polymerase III delta N-terminal" evidence="10">
    <location>
        <begin position="20"/>
        <end position="135"/>
    </location>
</feature>
<comment type="similarity">
    <text evidence="7">Belongs to the DNA polymerase HolA subunit family.</text>
</comment>
<comment type="catalytic activity">
    <reaction evidence="8">
        <text>DNA(n) + a 2'-deoxyribonucleoside 5'-triphosphate = DNA(n+1) + diphosphate</text>
        <dbReference type="Rhea" id="RHEA:22508"/>
        <dbReference type="Rhea" id="RHEA-COMP:17339"/>
        <dbReference type="Rhea" id="RHEA-COMP:17340"/>
        <dbReference type="ChEBI" id="CHEBI:33019"/>
        <dbReference type="ChEBI" id="CHEBI:61560"/>
        <dbReference type="ChEBI" id="CHEBI:173112"/>
        <dbReference type="EC" id="2.7.7.7"/>
    </reaction>
</comment>
<keyword evidence="5" id="KW-0235">DNA replication</keyword>
<evidence type="ECO:0000313" key="13">
    <source>
        <dbReference type="Proteomes" id="UP000242757"/>
    </source>
</evidence>
<keyword evidence="3" id="KW-0808">Transferase</keyword>
<dbReference type="SUPFAM" id="SSF48019">
    <property type="entry name" value="post-AAA+ oligomerization domain-like"/>
    <property type="match status" value="1"/>
</dbReference>
<dbReference type="NCBIfam" id="TIGR01128">
    <property type="entry name" value="holA"/>
    <property type="match status" value="1"/>
</dbReference>
<dbReference type="Pfam" id="PF06144">
    <property type="entry name" value="DNA_pol3_delta"/>
    <property type="match status" value="1"/>
</dbReference>
<comment type="caution">
    <text evidence="12">The sequence shown here is derived from an EMBL/GenBank/DDBJ whole genome shotgun (WGS) entry which is preliminary data.</text>
</comment>
<dbReference type="PANTHER" id="PTHR34388:SF1">
    <property type="entry name" value="DNA POLYMERASE III SUBUNIT DELTA"/>
    <property type="match status" value="1"/>
</dbReference>
<dbReference type="PANTHER" id="PTHR34388">
    <property type="entry name" value="DNA POLYMERASE III SUBUNIT DELTA"/>
    <property type="match status" value="1"/>
</dbReference>
<dbReference type="CDD" id="cd18138">
    <property type="entry name" value="HLD_clamp_pol_III_delta"/>
    <property type="match status" value="1"/>
</dbReference>
<evidence type="ECO:0000256" key="9">
    <source>
        <dbReference type="NCBIfam" id="TIGR01128"/>
    </source>
</evidence>
<evidence type="ECO:0000259" key="10">
    <source>
        <dbReference type="Pfam" id="PF06144"/>
    </source>
</evidence>
<dbReference type="GO" id="GO:0009360">
    <property type="term" value="C:DNA polymerase III complex"/>
    <property type="evidence" value="ECO:0007669"/>
    <property type="project" value="UniProtKB-UniRule"/>
</dbReference>
<keyword evidence="4" id="KW-0548">Nucleotidyltransferase</keyword>
<dbReference type="GO" id="GO:0006261">
    <property type="term" value="P:DNA-templated DNA replication"/>
    <property type="evidence" value="ECO:0007669"/>
    <property type="project" value="TreeGrafter"/>
</dbReference>
<evidence type="ECO:0000256" key="7">
    <source>
        <dbReference type="ARBA" id="ARBA00034754"/>
    </source>
</evidence>
<dbReference type="Proteomes" id="UP000242757">
    <property type="component" value="Unassembled WGS sequence"/>
</dbReference>
<evidence type="ECO:0000313" key="12">
    <source>
        <dbReference type="EMBL" id="OXY80761.1"/>
    </source>
</evidence>
<evidence type="ECO:0000256" key="2">
    <source>
        <dbReference type="ARBA" id="ARBA00017703"/>
    </source>
</evidence>
<dbReference type="Gene3D" id="1.10.8.60">
    <property type="match status" value="1"/>
</dbReference>
<gene>
    <name evidence="12" type="primary">holA</name>
    <name evidence="12" type="ORF">B6S08_15120</name>
</gene>
<evidence type="ECO:0000256" key="8">
    <source>
        <dbReference type="ARBA" id="ARBA00049244"/>
    </source>
</evidence>
<reference evidence="12 13" key="1">
    <citation type="submission" date="2017-08" db="EMBL/GenBank/DDBJ databases">
        <title>A Genome Sequence of Oceanimonas doudoroffii ATCC 27123T.</title>
        <authorList>
            <person name="Brennan M.A."/>
            <person name="Maclea K.S."/>
            <person name="Mcclelland W.D."/>
            <person name="Trachtenberg A.M."/>
        </authorList>
    </citation>
    <scope>NUCLEOTIDE SEQUENCE [LARGE SCALE GENOMIC DNA]</scope>
    <source>
        <strain evidence="12 13">ATCC 27123</strain>
    </source>
</reference>
<dbReference type="InterPro" id="IPR008921">
    <property type="entry name" value="DNA_pol3_clamp-load_cplx_C"/>
</dbReference>
<accession>A0A233RBK5</accession>
<dbReference type="OrthoDB" id="9770982at2"/>
<dbReference type="Gene3D" id="3.40.50.300">
    <property type="entry name" value="P-loop containing nucleotide triphosphate hydrolases"/>
    <property type="match status" value="1"/>
</dbReference>
<evidence type="ECO:0000256" key="4">
    <source>
        <dbReference type="ARBA" id="ARBA00022695"/>
    </source>
</evidence>
<dbReference type="GO" id="GO:0003887">
    <property type="term" value="F:DNA-directed DNA polymerase activity"/>
    <property type="evidence" value="ECO:0007669"/>
    <property type="project" value="UniProtKB-UniRule"/>
</dbReference>
<keyword evidence="6" id="KW-0239">DNA-directed DNA polymerase</keyword>
<proteinExistence type="inferred from homology"/>
<feature type="domain" description="DNA polymerase III subunit delta C-terminal" evidence="11">
    <location>
        <begin position="212"/>
        <end position="323"/>
    </location>
</feature>
<name>A0A233RBK5_9GAMM</name>
<dbReference type="SUPFAM" id="SSF52540">
    <property type="entry name" value="P-loop containing nucleoside triphosphate hydrolases"/>
    <property type="match status" value="1"/>
</dbReference>
<dbReference type="InterPro" id="IPR005790">
    <property type="entry name" value="DNA_polIII_delta"/>
</dbReference>
<keyword evidence="13" id="KW-1185">Reference proteome</keyword>
<dbReference type="InterPro" id="IPR010372">
    <property type="entry name" value="DNA_pol3_delta_N"/>
</dbReference>
<dbReference type="AlphaFoldDB" id="A0A233RBK5"/>
<dbReference type="EMBL" id="NBIM01000007">
    <property type="protein sequence ID" value="OXY80761.1"/>
    <property type="molecule type" value="Genomic_DNA"/>
</dbReference>
<evidence type="ECO:0000256" key="3">
    <source>
        <dbReference type="ARBA" id="ARBA00022679"/>
    </source>
</evidence>
<dbReference type="EC" id="2.7.7.7" evidence="1 9"/>
<dbReference type="InterPro" id="IPR032780">
    <property type="entry name" value="DNA_pol3_delt_C"/>
</dbReference>
<evidence type="ECO:0000259" key="11">
    <source>
        <dbReference type="Pfam" id="PF14840"/>
    </source>
</evidence>
<dbReference type="GO" id="GO:0003677">
    <property type="term" value="F:DNA binding"/>
    <property type="evidence" value="ECO:0007669"/>
    <property type="project" value="InterPro"/>
</dbReference>
<evidence type="ECO:0000256" key="6">
    <source>
        <dbReference type="ARBA" id="ARBA00022932"/>
    </source>
</evidence>
<evidence type="ECO:0000256" key="1">
    <source>
        <dbReference type="ARBA" id="ARBA00012417"/>
    </source>
</evidence>
<dbReference type="RefSeq" id="WP_094201649.1">
    <property type="nucleotide sequence ID" value="NZ_NBIM01000007.1"/>
</dbReference>
<dbReference type="Gene3D" id="1.20.272.10">
    <property type="match status" value="1"/>
</dbReference>